<evidence type="ECO:0000256" key="1">
    <source>
        <dbReference type="SAM" id="MobiDB-lite"/>
    </source>
</evidence>
<proteinExistence type="predicted"/>
<evidence type="ECO:0000313" key="2">
    <source>
        <dbReference type="EMBL" id="VVW20527.1"/>
    </source>
</evidence>
<dbReference type="AlphaFoldDB" id="A0A5K1CAG3"/>
<feature type="region of interest" description="Disordered" evidence="1">
    <location>
        <begin position="23"/>
        <end position="80"/>
    </location>
</feature>
<accession>A0A5K1CAG3</accession>
<sequence>MLQPPTLPYEEVVSLLQRFDSRLKSPTPPIMTMTHQQSRQGDGRGRSYRGRGRSYRGRGHYQNHTHENSSSNSNEKKSKNPTVCQICGKKYYSAIKFFERFNHSYQAEDAQQALAAITIDDANYSEWLVDTGPSTHMTGNPGKISKISPYHGIDHVVVGNGTSLSIFPLNYVVFLRCIRT</sequence>
<gene>
    <name evidence="2" type="ORF">NYM_LOCUS16124</name>
</gene>
<reference evidence="2" key="1">
    <citation type="submission" date="2019-09" db="EMBL/GenBank/DDBJ databases">
        <authorList>
            <person name="Zhang L."/>
        </authorList>
    </citation>
    <scope>NUCLEOTIDE SEQUENCE</scope>
</reference>
<dbReference type="EMBL" id="LR721781">
    <property type="protein sequence ID" value="VVW20527.1"/>
    <property type="molecule type" value="Genomic_DNA"/>
</dbReference>
<name>A0A5K1CAG3_9MAGN</name>
<dbReference type="Gramene" id="NC3G0228190.1">
    <property type="protein sequence ID" value="NC3G0228190.1:cds"/>
    <property type="gene ID" value="NC3G0228190"/>
</dbReference>
<feature type="compositionally biased region" description="Basic residues" evidence="1">
    <location>
        <begin position="46"/>
        <end position="63"/>
    </location>
</feature>
<dbReference type="PANTHER" id="PTHR47481:SF31">
    <property type="entry name" value="OS01G0873500 PROTEIN"/>
    <property type="match status" value="1"/>
</dbReference>
<protein>
    <submittedName>
        <fullName evidence="2">Uncharacterized protein</fullName>
    </submittedName>
</protein>
<organism evidence="2">
    <name type="scientific">Nymphaea colorata</name>
    <name type="common">pocket water lily</name>
    <dbReference type="NCBI Taxonomy" id="210225"/>
    <lineage>
        <taxon>Eukaryota</taxon>
        <taxon>Viridiplantae</taxon>
        <taxon>Streptophyta</taxon>
        <taxon>Embryophyta</taxon>
        <taxon>Tracheophyta</taxon>
        <taxon>Spermatophyta</taxon>
        <taxon>Magnoliopsida</taxon>
        <taxon>Nymphaeales</taxon>
        <taxon>Nymphaeaceae</taxon>
        <taxon>Nymphaea</taxon>
    </lineage>
</organism>
<dbReference type="PANTHER" id="PTHR47481">
    <property type="match status" value="1"/>
</dbReference>